<dbReference type="RefSeq" id="WP_095616763.1">
    <property type="nucleotide sequence ID" value="NZ_NSKD01000002.1"/>
</dbReference>
<evidence type="ECO:0000313" key="2">
    <source>
        <dbReference type="Proteomes" id="UP000218896"/>
    </source>
</evidence>
<comment type="caution">
    <text evidence="1">The sequence shown here is derived from an EMBL/GenBank/DDBJ whole genome shotgun (WGS) entry which is preliminary data.</text>
</comment>
<keyword evidence="2" id="KW-1185">Reference proteome</keyword>
<dbReference type="Gene3D" id="3.40.1260.10">
    <property type="entry name" value="DsrEFH-like"/>
    <property type="match status" value="1"/>
</dbReference>
<proteinExistence type="predicted"/>
<dbReference type="OrthoDB" id="6183100at2"/>
<gene>
    <name evidence="1" type="ORF">CK501_05595</name>
</gene>
<evidence type="ECO:0000313" key="1">
    <source>
        <dbReference type="EMBL" id="PAU81037.1"/>
    </source>
</evidence>
<dbReference type="AlphaFoldDB" id="A0A2A2F8P0"/>
<reference evidence="1 2" key="1">
    <citation type="submission" date="2017-08" db="EMBL/GenBank/DDBJ databases">
        <title>Halovibrio sewagensis sp. nov., isolated from wastewater of high salinity.</title>
        <authorList>
            <person name="Dong X."/>
            <person name="Zhang G."/>
        </authorList>
    </citation>
    <scope>NUCLEOTIDE SEQUENCE [LARGE SCALE GENOMIC DNA]</scope>
    <source>
        <strain evidence="1 2">YL5-2</strain>
    </source>
</reference>
<evidence type="ECO:0008006" key="3">
    <source>
        <dbReference type="Google" id="ProtNLM"/>
    </source>
</evidence>
<accession>A0A2A2F8P0</accession>
<dbReference type="SUPFAM" id="SSF75169">
    <property type="entry name" value="DsrEFH-like"/>
    <property type="match status" value="1"/>
</dbReference>
<sequence>MTGRVHVLSKAPDHPRHQRCLTMLGPGDTLVLTATALKRLAHREPLDGVQAGRILALTEAPENLTLPPGCTAITHAAFVEQVLTAHQPVFW</sequence>
<organism evidence="1 2">
    <name type="scientific">Halovibrio salipaludis</name>
    <dbReference type="NCBI Taxonomy" id="2032626"/>
    <lineage>
        <taxon>Bacteria</taxon>
        <taxon>Pseudomonadati</taxon>
        <taxon>Pseudomonadota</taxon>
        <taxon>Gammaproteobacteria</taxon>
        <taxon>Oceanospirillales</taxon>
        <taxon>Halomonadaceae</taxon>
        <taxon>Halovibrio</taxon>
    </lineage>
</organism>
<dbReference type="InterPro" id="IPR027396">
    <property type="entry name" value="DsrEFH-like"/>
</dbReference>
<protein>
    <recommendedName>
        <fullName evidence="3">Sulfurtransferase complex subunit TusB</fullName>
    </recommendedName>
</protein>
<dbReference type="EMBL" id="NSKD01000002">
    <property type="protein sequence ID" value="PAU81037.1"/>
    <property type="molecule type" value="Genomic_DNA"/>
</dbReference>
<name>A0A2A2F8P0_9GAMM</name>
<dbReference type="Proteomes" id="UP000218896">
    <property type="component" value="Unassembled WGS sequence"/>
</dbReference>